<proteinExistence type="predicted"/>
<gene>
    <name evidence="2" type="ORF">B0I35DRAFT_440443</name>
</gene>
<evidence type="ECO:0000256" key="1">
    <source>
        <dbReference type="SAM" id="MobiDB-lite"/>
    </source>
</evidence>
<reference evidence="2" key="1">
    <citation type="journal article" date="2021" name="Nat. Commun.">
        <title>Genetic determinants of endophytism in the Arabidopsis root mycobiome.</title>
        <authorList>
            <person name="Mesny F."/>
            <person name="Miyauchi S."/>
            <person name="Thiergart T."/>
            <person name="Pickel B."/>
            <person name="Atanasova L."/>
            <person name="Karlsson M."/>
            <person name="Huettel B."/>
            <person name="Barry K.W."/>
            <person name="Haridas S."/>
            <person name="Chen C."/>
            <person name="Bauer D."/>
            <person name="Andreopoulos W."/>
            <person name="Pangilinan J."/>
            <person name="LaButti K."/>
            <person name="Riley R."/>
            <person name="Lipzen A."/>
            <person name="Clum A."/>
            <person name="Drula E."/>
            <person name="Henrissat B."/>
            <person name="Kohler A."/>
            <person name="Grigoriev I.V."/>
            <person name="Martin F.M."/>
            <person name="Hacquard S."/>
        </authorList>
    </citation>
    <scope>NUCLEOTIDE SEQUENCE</scope>
    <source>
        <strain evidence="2">MPI-CAGE-CH-0235</strain>
    </source>
</reference>
<dbReference type="EMBL" id="JAGPNK010000013">
    <property type="protein sequence ID" value="KAH7309675.1"/>
    <property type="molecule type" value="Genomic_DNA"/>
</dbReference>
<organism evidence="2 3">
    <name type="scientific">Stachybotrys elegans</name>
    <dbReference type="NCBI Taxonomy" id="80388"/>
    <lineage>
        <taxon>Eukaryota</taxon>
        <taxon>Fungi</taxon>
        <taxon>Dikarya</taxon>
        <taxon>Ascomycota</taxon>
        <taxon>Pezizomycotina</taxon>
        <taxon>Sordariomycetes</taxon>
        <taxon>Hypocreomycetidae</taxon>
        <taxon>Hypocreales</taxon>
        <taxon>Stachybotryaceae</taxon>
        <taxon>Stachybotrys</taxon>
    </lineage>
</organism>
<evidence type="ECO:0000313" key="3">
    <source>
        <dbReference type="Proteomes" id="UP000813444"/>
    </source>
</evidence>
<sequence length="328" mass="37473">MTECISMLDNVVRQELPGLESFDYAATIASHGGVQQVAAGLVEMIRPEIRLLEGQRITPEVLLEVSAQQTHRWPRFGGYMSAITDDRKSDYLRLYVGQSKTLCRRILRGHTQEILRSSYSTLHYFIIWLGNGHRTANFSLLWSAPPDSIWDDWLSLQFNLLEALFCRAFQTHHGCLSPEADRRPGMGLNIISPLLQGRIMSEVQKLQQVGQVSSSSDPQIAKWVSFRAQKRSKGATATNTLDSNIRIWLARHCYKVIGAWDETWAKKQQAEQQHDQLDPATGKNEHHEQPETFDSPGPLLPLSHEEERIFSEIKALRRVYFLTNCYLL</sequence>
<protein>
    <submittedName>
        <fullName evidence="2">Uncharacterized protein</fullName>
    </submittedName>
</protein>
<keyword evidence="3" id="KW-1185">Reference proteome</keyword>
<accession>A0A8K0WN38</accession>
<feature type="compositionally biased region" description="Basic and acidic residues" evidence="1">
    <location>
        <begin position="268"/>
        <end position="290"/>
    </location>
</feature>
<dbReference type="AlphaFoldDB" id="A0A8K0WN38"/>
<feature type="non-terminal residue" evidence="2">
    <location>
        <position position="328"/>
    </location>
</feature>
<feature type="region of interest" description="Disordered" evidence="1">
    <location>
        <begin position="268"/>
        <end position="299"/>
    </location>
</feature>
<dbReference type="OrthoDB" id="5142012at2759"/>
<comment type="caution">
    <text evidence="2">The sequence shown here is derived from an EMBL/GenBank/DDBJ whole genome shotgun (WGS) entry which is preliminary data.</text>
</comment>
<name>A0A8K0WN38_9HYPO</name>
<dbReference type="Proteomes" id="UP000813444">
    <property type="component" value="Unassembled WGS sequence"/>
</dbReference>
<evidence type="ECO:0000313" key="2">
    <source>
        <dbReference type="EMBL" id="KAH7309675.1"/>
    </source>
</evidence>